<protein>
    <submittedName>
        <fullName evidence="1">Uncharacterized protein</fullName>
    </submittedName>
</protein>
<comment type="caution">
    <text evidence="1">The sequence shown here is derived from an EMBL/GenBank/DDBJ whole genome shotgun (WGS) entry which is preliminary data.</text>
</comment>
<dbReference type="EMBL" id="JAOTPV010000027">
    <property type="protein sequence ID" value="KAJ4470258.1"/>
    <property type="molecule type" value="Genomic_DNA"/>
</dbReference>
<proteinExistence type="predicted"/>
<gene>
    <name evidence="1" type="ORF">J3R30DRAFT_3686620</name>
</gene>
<accession>A0A9W8ZZL8</accession>
<reference evidence="1" key="1">
    <citation type="submission" date="2022-08" db="EMBL/GenBank/DDBJ databases">
        <title>A Global Phylogenomic Analysis of the Shiitake Genus Lentinula.</title>
        <authorList>
            <consortium name="DOE Joint Genome Institute"/>
            <person name="Sierra-Patev S."/>
            <person name="Min B."/>
            <person name="Naranjo-Ortiz M."/>
            <person name="Looney B."/>
            <person name="Konkel Z."/>
            <person name="Slot J.C."/>
            <person name="Sakamoto Y."/>
            <person name="Steenwyk J.L."/>
            <person name="Rokas A."/>
            <person name="Carro J."/>
            <person name="Camarero S."/>
            <person name="Ferreira P."/>
            <person name="Molpeceres G."/>
            <person name="Ruiz-Duenas F.J."/>
            <person name="Serrano A."/>
            <person name="Henrissat B."/>
            <person name="Drula E."/>
            <person name="Hughes K.W."/>
            <person name="Mata J.L."/>
            <person name="Ishikawa N.K."/>
            <person name="Vargas-Isla R."/>
            <person name="Ushijima S."/>
            <person name="Smith C.A."/>
            <person name="Ahrendt S."/>
            <person name="Andreopoulos W."/>
            <person name="He G."/>
            <person name="Labutti K."/>
            <person name="Lipzen A."/>
            <person name="Ng V."/>
            <person name="Riley R."/>
            <person name="Sandor L."/>
            <person name="Barry K."/>
            <person name="Martinez A.T."/>
            <person name="Xiao Y."/>
            <person name="Gibbons J.G."/>
            <person name="Terashima K."/>
            <person name="Grigoriev I.V."/>
            <person name="Hibbett D.S."/>
        </authorList>
    </citation>
    <scope>NUCLEOTIDE SEQUENCE</scope>
    <source>
        <strain evidence="1">JLM2183</strain>
    </source>
</reference>
<evidence type="ECO:0000313" key="2">
    <source>
        <dbReference type="Proteomes" id="UP001150266"/>
    </source>
</evidence>
<keyword evidence="2" id="KW-1185">Reference proteome</keyword>
<dbReference type="AlphaFoldDB" id="A0A9W8ZZL8"/>
<organism evidence="1 2">
    <name type="scientific">Lentinula aciculospora</name>
    <dbReference type="NCBI Taxonomy" id="153920"/>
    <lineage>
        <taxon>Eukaryota</taxon>
        <taxon>Fungi</taxon>
        <taxon>Dikarya</taxon>
        <taxon>Basidiomycota</taxon>
        <taxon>Agaricomycotina</taxon>
        <taxon>Agaricomycetes</taxon>
        <taxon>Agaricomycetidae</taxon>
        <taxon>Agaricales</taxon>
        <taxon>Marasmiineae</taxon>
        <taxon>Omphalotaceae</taxon>
        <taxon>Lentinula</taxon>
    </lineage>
</organism>
<sequence length="202" mass="22732">MLIPNQPVGWKAFISSGDTDIDLIEASGIWLLDFTTNLTTHGNLSILHSDLSISKNDTTRKTYDPTETPIRRTDSQDQSKVNLFYHGRAPRTRKDHTRVKTGGGRVRVNTMKRTELGKVKVTKQAHRSILKGSDEEMLKKPNSGVSEVDLNLAIYGPWLLRMKEIMMQEGMAAGQELTYDMVAEKLDGSELQPFQLEDLDEA</sequence>
<name>A0A9W8ZZL8_9AGAR</name>
<dbReference type="Proteomes" id="UP001150266">
    <property type="component" value="Unassembled WGS sequence"/>
</dbReference>
<evidence type="ECO:0000313" key="1">
    <source>
        <dbReference type="EMBL" id="KAJ4470258.1"/>
    </source>
</evidence>